<protein>
    <submittedName>
        <fullName evidence="1">Uncharacterized protein</fullName>
    </submittedName>
</protein>
<evidence type="ECO:0000313" key="1">
    <source>
        <dbReference type="EMBL" id="AQK51766.1"/>
    </source>
</evidence>
<dbReference type="AlphaFoldDB" id="A0A1D6PZB2"/>
<name>A0A1D6PZB2_MAIZE</name>
<accession>A0A1D6PZB2</accession>
<dbReference type="InParanoid" id="A0A1D6PZB2"/>
<dbReference type="EMBL" id="CM000780">
    <property type="protein sequence ID" value="AQK51766.1"/>
    <property type="molecule type" value="Genomic_DNA"/>
</dbReference>
<reference evidence="1" key="1">
    <citation type="submission" date="2015-12" db="EMBL/GenBank/DDBJ databases">
        <title>Update maize B73 reference genome by single molecule sequencing technologies.</title>
        <authorList>
            <consortium name="Maize Genome Sequencing Project"/>
            <person name="Ware D."/>
        </authorList>
    </citation>
    <scope>NUCLEOTIDE SEQUENCE</scope>
    <source>
        <tissue evidence="1">Seedling</tissue>
    </source>
</reference>
<organism evidence="1">
    <name type="scientific">Zea mays</name>
    <name type="common">Maize</name>
    <dbReference type="NCBI Taxonomy" id="4577"/>
    <lineage>
        <taxon>Eukaryota</taxon>
        <taxon>Viridiplantae</taxon>
        <taxon>Streptophyta</taxon>
        <taxon>Embryophyta</taxon>
        <taxon>Tracheophyta</taxon>
        <taxon>Spermatophyta</taxon>
        <taxon>Magnoliopsida</taxon>
        <taxon>Liliopsida</taxon>
        <taxon>Poales</taxon>
        <taxon>Poaceae</taxon>
        <taxon>PACMAD clade</taxon>
        <taxon>Panicoideae</taxon>
        <taxon>Andropogonodae</taxon>
        <taxon>Andropogoneae</taxon>
        <taxon>Tripsacinae</taxon>
        <taxon>Zea</taxon>
    </lineage>
</organism>
<proteinExistence type="predicted"/>
<sequence>MAGAPRSASARLSLPKQRAPFLAARRGARRLFGKMRSKPRAAAALPFDLHSPRRVSSLSCSLRSPIRDALGVAAEPRAMPVSVKPLNRGRMCNANPSLTG</sequence>
<gene>
    <name evidence="1" type="ORF">ZEAMMB73_Zm00001d050004</name>
</gene>
<dbReference type="ExpressionAtlas" id="A0A1D6PZB2">
    <property type="expression patterns" value="baseline"/>
</dbReference>